<dbReference type="GO" id="GO:0051996">
    <property type="term" value="F:squalene synthase [NAD(P)H] activity"/>
    <property type="evidence" value="ECO:0007669"/>
    <property type="project" value="InterPro"/>
</dbReference>
<dbReference type="PROSITE" id="PS01044">
    <property type="entry name" value="SQUALEN_PHYTOEN_SYN_1"/>
    <property type="match status" value="1"/>
</dbReference>
<dbReference type="GO" id="GO:0004311">
    <property type="term" value="F:geranylgeranyl diphosphate synthase activity"/>
    <property type="evidence" value="ECO:0007669"/>
    <property type="project" value="InterPro"/>
</dbReference>
<dbReference type="Gene3D" id="1.10.600.10">
    <property type="entry name" value="Farnesyl Diphosphate Synthase"/>
    <property type="match status" value="1"/>
</dbReference>
<accession>A0A518BXT5</accession>
<dbReference type="GO" id="GO:0016117">
    <property type="term" value="P:carotenoid biosynthetic process"/>
    <property type="evidence" value="ECO:0007669"/>
    <property type="project" value="UniProtKB-ARBA"/>
</dbReference>
<dbReference type="RefSeq" id="WP_145445997.1">
    <property type="nucleotide sequence ID" value="NZ_CP036280.1"/>
</dbReference>
<sequence>MTTTPAQPTPQPPPQTLADIQPGVRRALNHCADITKSRAKNFYYGLRLTPEPRRSAVYAIYATMRACDDLADEHTDEELDARRQRINTFRQRIHDLFANPEDNPDDDPVFRAFRHVVRHYPVEQAHIDAMLDGQIADLTTNTYETFDDLYAYCYNVASVVGLTCIAIWGHDGDVQVKQLAEYRGIAFQLTNILRDLAEDATRGRIYLPAEDFKRFGCDPIDLQHGLTSPEFERMMTWQIERARNYYQMSAPLEAHLTPDTRSTSWAMMRIYRGILERIAAKPERVLTTRVRLGGLEKISIAARAHLWQALH</sequence>
<dbReference type="SFLD" id="SFLDS00005">
    <property type="entry name" value="Isoprenoid_Synthase_Type_I"/>
    <property type="match status" value="1"/>
</dbReference>
<dbReference type="Pfam" id="PF00494">
    <property type="entry name" value="SQS_PSY"/>
    <property type="match status" value="1"/>
</dbReference>
<evidence type="ECO:0000313" key="3">
    <source>
        <dbReference type="Proteomes" id="UP000320386"/>
    </source>
</evidence>
<dbReference type="AlphaFoldDB" id="A0A518BXT5"/>
<dbReference type="CDD" id="cd00683">
    <property type="entry name" value="Trans_IPPS_HH"/>
    <property type="match status" value="1"/>
</dbReference>
<keyword evidence="1" id="KW-0808">Transferase</keyword>
<proteinExistence type="predicted"/>
<dbReference type="InterPro" id="IPR008949">
    <property type="entry name" value="Isoprenoid_synthase_dom_sf"/>
</dbReference>
<dbReference type="OrthoDB" id="9787280at2"/>
<organism evidence="2 3">
    <name type="scientific">Mucisphaera calidilacus</name>
    <dbReference type="NCBI Taxonomy" id="2527982"/>
    <lineage>
        <taxon>Bacteria</taxon>
        <taxon>Pseudomonadati</taxon>
        <taxon>Planctomycetota</taxon>
        <taxon>Phycisphaerae</taxon>
        <taxon>Phycisphaerales</taxon>
        <taxon>Phycisphaeraceae</taxon>
        <taxon>Mucisphaera</taxon>
    </lineage>
</organism>
<dbReference type="SUPFAM" id="SSF48576">
    <property type="entry name" value="Terpenoid synthases"/>
    <property type="match status" value="1"/>
</dbReference>
<dbReference type="SFLD" id="SFLDG01018">
    <property type="entry name" value="Squalene/Phytoene_Synthase_Lik"/>
    <property type="match status" value="1"/>
</dbReference>
<dbReference type="InterPro" id="IPR002060">
    <property type="entry name" value="Squ/phyt_synthse"/>
</dbReference>
<reference evidence="2 3" key="1">
    <citation type="submission" date="2019-02" db="EMBL/GenBank/DDBJ databases">
        <title>Deep-cultivation of Planctomycetes and their phenomic and genomic characterization uncovers novel biology.</title>
        <authorList>
            <person name="Wiegand S."/>
            <person name="Jogler M."/>
            <person name="Boedeker C."/>
            <person name="Pinto D."/>
            <person name="Vollmers J."/>
            <person name="Rivas-Marin E."/>
            <person name="Kohn T."/>
            <person name="Peeters S.H."/>
            <person name="Heuer A."/>
            <person name="Rast P."/>
            <person name="Oberbeckmann S."/>
            <person name="Bunk B."/>
            <person name="Jeske O."/>
            <person name="Meyerdierks A."/>
            <person name="Storesund J.E."/>
            <person name="Kallscheuer N."/>
            <person name="Luecker S."/>
            <person name="Lage O.M."/>
            <person name="Pohl T."/>
            <person name="Merkel B.J."/>
            <person name="Hornburger P."/>
            <person name="Mueller R.-W."/>
            <person name="Bruemmer F."/>
            <person name="Labrenz M."/>
            <person name="Spormann A.M."/>
            <person name="Op den Camp H."/>
            <person name="Overmann J."/>
            <person name="Amann R."/>
            <person name="Jetten M.S.M."/>
            <person name="Mascher T."/>
            <person name="Medema M.H."/>
            <person name="Devos D.P."/>
            <person name="Kaster A.-K."/>
            <person name="Ovreas L."/>
            <person name="Rohde M."/>
            <person name="Galperin M.Y."/>
            <person name="Jogler C."/>
        </authorList>
    </citation>
    <scope>NUCLEOTIDE SEQUENCE [LARGE SCALE GENOMIC DNA]</scope>
    <source>
        <strain evidence="2 3">Pan265</strain>
    </source>
</reference>
<dbReference type="InterPro" id="IPR033904">
    <property type="entry name" value="Trans_IPPS_HH"/>
</dbReference>
<keyword evidence="3" id="KW-1185">Reference proteome</keyword>
<dbReference type="KEGG" id="mcad:Pan265_16500"/>
<protein>
    <submittedName>
        <fullName evidence="2">All-trans-phytoene synthase</fullName>
    </submittedName>
</protein>
<gene>
    <name evidence="2" type="primary">crtB_2</name>
    <name evidence="2" type="ORF">Pan265_16500</name>
</gene>
<dbReference type="SFLD" id="SFLDG01212">
    <property type="entry name" value="Phytoene_synthase_like"/>
    <property type="match status" value="1"/>
</dbReference>
<dbReference type="InterPro" id="IPR044843">
    <property type="entry name" value="Trans_IPPS_bact-type"/>
</dbReference>
<dbReference type="EMBL" id="CP036280">
    <property type="protein sequence ID" value="QDU71797.1"/>
    <property type="molecule type" value="Genomic_DNA"/>
</dbReference>
<evidence type="ECO:0000256" key="1">
    <source>
        <dbReference type="ARBA" id="ARBA00022679"/>
    </source>
</evidence>
<dbReference type="InterPro" id="IPR019845">
    <property type="entry name" value="Squalene/phytoene_synthase_CS"/>
</dbReference>
<evidence type="ECO:0000313" key="2">
    <source>
        <dbReference type="EMBL" id="QDU71797.1"/>
    </source>
</evidence>
<dbReference type="PANTHER" id="PTHR31480">
    <property type="entry name" value="BIFUNCTIONAL LYCOPENE CYCLASE/PHYTOENE SYNTHASE"/>
    <property type="match status" value="1"/>
</dbReference>
<dbReference type="Proteomes" id="UP000320386">
    <property type="component" value="Chromosome"/>
</dbReference>
<name>A0A518BXT5_9BACT</name>